<accession>A0A9Q4PV16</accession>
<gene>
    <name evidence="1" type="ORF">O6B32_00710</name>
</gene>
<comment type="caution">
    <text evidence="1">The sequence shown here is derived from an EMBL/GenBank/DDBJ whole genome shotgun (WGS) entry which is preliminary data.</text>
</comment>
<protein>
    <submittedName>
        <fullName evidence="1">Uncharacterized protein</fullName>
    </submittedName>
</protein>
<dbReference type="RefSeq" id="WP_269484152.1">
    <property type="nucleotide sequence ID" value="NZ_JAPXGO010000001.1"/>
</dbReference>
<sequence length="90" mass="10929">MKIKQEDFNFILSKYYKSAQSIKFIRTNRMKPVYEKMLDMWENESIPLCVWADIKAFRKNKYKLSKEQIQAEQKAWQRLGYSLIKVGEKE</sequence>
<organism evidence="1 2">
    <name type="scientific">Campylobacter ureolyticus</name>
    <dbReference type="NCBI Taxonomy" id="827"/>
    <lineage>
        <taxon>Bacteria</taxon>
        <taxon>Pseudomonadati</taxon>
        <taxon>Campylobacterota</taxon>
        <taxon>Epsilonproteobacteria</taxon>
        <taxon>Campylobacterales</taxon>
        <taxon>Campylobacteraceae</taxon>
        <taxon>Campylobacter</taxon>
    </lineage>
</organism>
<dbReference type="AlphaFoldDB" id="A0A9Q4PV16"/>
<evidence type="ECO:0000313" key="2">
    <source>
        <dbReference type="Proteomes" id="UP001075225"/>
    </source>
</evidence>
<name>A0A9Q4PV16_9BACT</name>
<evidence type="ECO:0000313" key="1">
    <source>
        <dbReference type="EMBL" id="MCZ6159010.1"/>
    </source>
</evidence>
<reference evidence="1" key="1">
    <citation type="submission" date="2022-12" db="EMBL/GenBank/DDBJ databases">
        <title>Species Delineation and Comparative Genomics within the Campylobacter ureolyticus Complex.</title>
        <authorList>
            <person name="Maki J."/>
            <person name="Howard M."/>
            <person name="Connelly S."/>
            <person name="Hardy D.J."/>
            <person name="Cameron A."/>
        </authorList>
    </citation>
    <scope>NUCLEOTIDE SEQUENCE</scope>
    <source>
        <strain evidence="1">URMC_787</strain>
    </source>
</reference>
<proteinExistence type="predicted"/>
<dbReference type="EMBL" id="JAPXGO010000001">
    <property type="protein sequence ID" value="MCZ6159010.1"/>
    <property type="molecule type" value="Genomic_DNA"/>
</dbReference>
<dbReference type="Proteomes" id="UP001075225">
    <property type="component" value="Unassembled WGS sequence"/>
</dbReference>